<reference evidence="3 4" key="1">
    <citation type="submission" date="2014-12" db="EMBL/GenBank/DDBJ databases">
        <title>Genome assembly of Enhygromyxa salina DSM 15201.</title>
        <authorList>
            <person name="Sharma G."/>
            <person name="Subramanian S."/>
        </authorList>
    </citation>
    <scope>NUCLEOTIDE SEQUENCE [LARGE SCALE GENOMIC DNA]</scope>
    <source>
        <strain evidence="3 4">DSM 15201</strain>
    </source>
</reference>
<keyword evidence="1" id="KW-0547">Nucleotide-binding</keyword>
<evidence type="ECO:0000313" key="4">
    <source>
        <dbReference type="Proteomes" id="UP000031599"/>
    </source>
</evidence>
<proteinExistence type="predicted"/>
<dbReference type="Proteomes" id="UP000031599">
    <property type="component" value="Unassembled WGS sequence"/>
</dbReference>
<gene>
    <name evidence="3" type="ORF">DB30_06636</name>
</gene>
<dbReference type="Gene3D" id="3.30.470.20">
    <property type="entry name" value="ATP-grasp fold, B domain"/>
    <property type="match status" value="1"/>
</dbReference>
<dbReference type="PROSITE" id="PS50975">
    <property type="entry name" value="ATP_GRASP"/>
    <property type="match status" value="1"/>
</dbReference>
<evidence type="ECO:0000313" key="3">
    <source>
        <dbReference type="EMBL" id="KIG14581.1"/>
    </source>
</evidence>
<keyword evidence="1" id="KW-0067">ATP-binding</keyword>
<feature type="domain" description="ATP-grasp" evidence="2">
    <location>
        <begin position="135"/>
        <end position="337"/>
    </location>
</feature>
<comment type="caution">
    <text evidence="3">The sequence shown here is derived from an EMBL/GenBank/DDBJ whole genome shotgun (WGS) entry which is preliminary data.</text>
</comment>
<dbReference type="RefSeq" id="WP_052553338.1">
    <property type="nucleotide sequence ID" value="NZ_JMCC02000070.1"/>
</dbReference>
<sequence>MMKTLSSLSDIRRFFYRDDVPTYFVSATPFNLLGLDEWVKNWKFINYIDCFDGQHPNVITPSDKTDRVFQSIEEINNYLLQHKSIVDFIRARGPGRAVFLFFDEETEALCKELELEVCFPTAELREAIDNKIATTQIGNEAGVASVPNALGKVTDWAGLVELAKGADLGLDLVIQTAFGDSGHTTFFIKNEAEFAKHAKDIAKEEVVKVMKRIRCRGAALEACVTRHGTIVGPLMTELVGFSELTPYRGGWCGNEVFVDAFPPVVREQARKSTFRFGEALRKRGYRGYFECDYLYDLDTHDVYLGEVNPRVTGASSMTNLASFAHADAPLFLFHLLEFSGADFELDVAALNERWSDADNIDNWSQLVIKHTEDSVQYVTEAPSSGIWTLRDEGGVEFVRNQTHRRTAHDERNAFWLRMTGAGDYFYEGADLGILVTPGRLMDDDFQLTPRAKAWIAGIRAQYSGRPLEAQETEVVARVAEVAGFKFL</sequence>
<accession>A0A0C2CTU7</accession>
<dbReference type="GO" id="GO:0046872">
    <property type="term" value="F:metal ion binding"/>
    <property type="evidence" value="ECO:0007669"/>
    <property type="project" value="InterPro"/>
</dbReference>
<organism evidence="3 4">
    <name type="scientific">Enhygromyxa salina</name>
    <dbReference type="NCBI Taxonomy" id="215803"/>
    <lineage>
        <taxon>Bacteria</taxon>
        <taxon>Pseudomonadati</taxon>
        <taxon>Myxococcota</taxon>
        <taxon>Polyangia</taxon>
        <taxon>Nannocystales</taxon>
        <taxon>Nannocystaceae</taxon>
        <taxon>Enhygromyxa</taxon>
    </lineage>
</organism>
<dbReference type="AlphaFoldDB" id="A0A0C2CTU7"/>
<dbReference type="SUPFAM" id="SSF56059">
    <property type="entry name" value="Glutathione synthetase ATP-binding domain-like"/>
    <property type="match status" value="1"/>
</dbReference>
<evidence type="ECO:0000256" key="1">
    <source>
        <dbReference type="PROSITE-ProRule" id="PRU00409"/>
    </source>
</evidence>
<dbReference type="EMBL" id="JMCC02000070">
    <property type="protein sequence ID" value="KIG14581.1"/>
    <property type="molecule type" value="Genomic_DNA"/>
</dbReference>
<dbReference type="NCBIfam" id="NF005096">
    <property type="entry name" value="PRK06524.1"/>
    <property type="match status" value="1"/>
</dbReference>
<protein>
    <submittedName>
        <fullName evidence="3">Putative CARBOXYLASE</fullName>
    </submittedName>
</protein>
<evidence type="ECO:0000259" key="2">
    <source>
        <dbReference type="PROSITE" id="PS50975"/>
    </source>
</evidence>
<dbReference type="InterPro" id="IPR011761">
    <property type="entry name" value="ATP-grasp"/>
</dbReference>
<name>A0A0C2CTU7_9BACT</name>
<dbReference type="GO" id="GO:0005524">
    <property type="term" value="F:ATP binding"/>
    <property type="evidence" value="ECO:0007669"/>
    <property type="project" value="UniProtKB-UniRule"/>
</dbReference>